<sequence>MHSTKIDGLVMALGFILRRIHRINKKKKCIEKSREKDLNAAIPRARGDEKWPKLRAVDDNLYSEAEAFTGNARFLEIGRKTRLIMMISSSSSSSGLSLAPSLTNPKKFSGPPR</sequence>
<keyword evidence="3" id="KW-1185">Reference proteome</keyword>
<feature type="compositionally biased region" description="Low complexity" evidence="1">
    <location>
        <begin position="90"/>
        <end position="102"/>
    </location>
</feature>
<dbReference type="Proteomes" id="UP000008311">
    <property type="component" value="Unassembled WGS sequence"/>
</dbReference>
<organism evidence="2 3">
    <name type="scientific">Ricinus communis</name>
    <name type="common">Castor bean</name>
    <dbReference type="NCBI Taxonomy" id="3988"/>
    <lineage>
        <taxon>Eukaryota</taxon>
        <taxon>Viridiplantae</taxon>
        <taxon>Streptophyta</taxon>
        <taxon>Embryophyta</taxon>
        <taxon>Tracheophyta</taxon>
        <taxon>Spermatophyta</taxon>
        <taxon>Magnoliopsida</taxon>
        <taxon>eudicotyledons</taxon>
        <taxon>Gunneridae</taxon>
        <taxon>Pentapetalae</taxon>
        <taxon>rosids</taxon>
        <taxon>fabids</taxon>
        <taxon>Malpighiales</taxon>
        <taxon>Euphorbiaceae</taxon>
        <taxon>Acalyphoideae</taxon>
        <taxon>Acalypheae</taxon>
        <taxon>Ricinus</taxon>
    </lineage>
</organism>
<dbReference type="EMBL" id="EQ973863">
    <property type="protein sequence ID" value="EEF41713.1"/>
    <property type="molecule type" value="Genomic_DNA"/>
</dbReference>
<evidence type="ECO:0000313" key="3">
    <source>
        <dbReference type="Proteomes" id="UP000008311"/>
    </source>
</evidence>
<dbReference type="AlphaFoldDB" id="B9S432"/>
<accession>B9S432</accession>
<evidence type="ECO:0000313" key="2">
    <source>
        <dbReference type="EMBL" id="EEF41713.1"/>
    </source>
</evidence>
<gene>
    <name evidence="2" type="ORF">RCOM_0558390</name>
</gene>
<dbReference type="InParanoid" id="B9S432"/>
<protein>
    <submittedName>
        <fullName evidence="2">Uncharacterized protein</fullName>
    </submittedName>
</protein>
<name>B9S432_RICCO</name>
<evidence type="ECO:0000256" key="1">
    <source>
        <dbReference type="SAM" id="MobiDB-lite"/>
    </source>
</evidence>
<proteinExistence type="predicted"/>
<feature type="region of interest" description="Disordered" evidence="1">
    <location>
        <begin position="90"/>
        <end position="113"/>
    </location>
</feature>
<reference evidence="3" key="1">
    <citation type="journal article" date="2010" name="Nat. Biotechnol.">
        <title>Draft genome sequence of the oilseed species Ricinus communis.</title>
        <authorList>
            <person name="Chan A.P."/>
            <person name="Crabtree J."/>
            <person name="Zhao Q."/>
            <person name="Lorenzi H."/>
            <person name="Orvis J."/>
            <person name="Puiu D."/>
            <person name="Melake-Berhan A."/>
            <person name="Jones K.M."/>
            <person name="Redman J."/>
            <person name="Chen G."/>
            <person name="Cahoon E.B."/>
            <person name="Gedil M."/>
            <person name="Stanke M."/>
            <person name="Haas B.J."/>
            <person name="Wortman J.R."/>
            <person name="Fraser-Liggett C.M."/>
            <person name="Ravel J."/>
            <person name="Rabinowicz P.D."/>
        </authorList>
    </citation>
    <scope>NUCLEOTIDE SEQUENCE [LARGE SCALE GENOMIC DNA]</scope>
    <source>
        <strain evidence="3">cv. Hale</strain>
    </source>
</reference>